<comment type="caution">
    <text evidence="2">The sequence shown here is derived from an EMBL/GenBank/DDBJ whole genome shotgun (WGS) entry which is preliminary data.</text>
</comment>
<dbReference type="PATRIC" id="fig|1618450.3.peg.853"/>
<dbReference type="PANTHER" id="PTHR37298">
    <property type="entry name" value="UPF0111 PROTEIN YKAA"/>
    <property type="match status" value="1"/>
</dbReference>
<proteinExistence type="inferred from homology"/>
<reference evidence="2 3" key="1">
    <citation type="journal article" date="2015" name="Nature">
        <title>rRNA introns, odd ribosomes, and small enigmatic genomes across a large radiation of phyla.</title>
        <authorList>
            <person name="Brown C.T."/>
            <person name="Hug L.A."/>
            <person name="Thomas B.C."/>
            <person name="Sharon I."/>
            <person name="Castelle C.J."/>
            <person name="Singh A."/>
            <person name="Wilkins M.J."/>
            <person name="Williams K.H."/>
            <person name="Banfield J.F."/>
        </authorList>
    </citation>
    <scope>NUCLEOTIDE SEQUENCE [LARGE SCALE GENOMIC DNA]</scope>
</reference>
<protein>
    <submittedName>
        <fullName evidence="2">Phosphate transport regulator</fullName>
    </submittedName>
</protein>
<comment type="similarity">
    <text evidence="1">Belongs to the UPF0111 family.</text>
</comment>
<dbReference type="Gene3D" id="1.20.58.220">
    <property type="entry name" value="Phosphate transport system protein phou homolog 2, domain 2"/>
    <property type="match status" value="1"/>
</dbReference>
<sequence>MKFFPKEEKFYDMFEKSSKNVLVGAMLLRDLLNNYTNVEEKGKKIKEIEHEGDKITHETVKKLNHTFITPLDREDIYALISKMDDVLDFIEAVSSRMFLYKVKTPTKEAHSLMEVLMKSIEEMDKAICELRNIKKPEAILKYCIEINTLENKGDVILRDAVAKLFEDGTDPIEVIKLKEIYENLETAIDRCEDVANVIEGVVLKNA</sequence>
<evidence type="ECO:0000256" key="1">
    <source>
        <dbReference type="ARBA" id="ARBA00008591"/>
    </source>
</evidence>
<dbReference type="InterPro" id="IPR038078">
    <property type="entry name" value="PhoU-like_sf"/>
</dbReference>
<evidence type="ECO:0000313" key="3">
    <source>
        <dbReference type="Proteomes" id="UP000034539"/>
    </source>
</evidence>
<accession>A0A0G0PX98</accession>
<dbReference type="EMBL" id="LBXN01000040">
    <property type="protein sequence ID" value="KKR32528.1"/>
    <property type="molecule type" value="Genomic_DNA"/>
</dbReference>
<dbReference type="InterPro" id="IPR052912">
    <property type="entry name" value="UPF0111_domain"/>
</dbReference>
<name>A0A0G0PX98_9BACT</name>
<evidence type="ECO:0000313" key="2">
    <source>
        <dbReference type="EMBL" id="KKR32528.1"/>
    </source>
</evidence>
<dbReference type="Pfam" id="PF01865">
    <property type="entry name" value="PhoU_div"/>
    <property type="match status" value="1"/>
</dbReference>
<organism evidence="2 3">
    <name type="scientific">Candidatus Gottesmanbacteria bacterium GW2011_GWC2_39_8</name>
    <dbReference type="NCBI Taxonomy" id="1618450"/>
    <lineage>
        <taxon>Bacteria</taxon>
        <taxon>Candidatus Gottesmaniibacteriota</taxon>
    </lineage>
</organism>
<dbReference type="AlphaFoldDB" id="A0A0G0PX98"/>
<dbReference type="InterPro" id="IPR018445">
    <property type="entry name" value="Put_Phosphate_transp_reg"/>
</dbReference>
<dbReference type="Proteomes" id="UP000034539">
    <property type="component" value="Unassembled WGS sequence"/>
</dbReference>
<dbReference type="PANTHER" id="PTHR37298:SF1">
    <property type="entry name" value="UPF0111 PROTEIN YKAA"/>
    <property type="match status" value="1"/>
</dbReference>
<gene>
    <name evidence="2" type="ORF">UT63_C0040G0001</name>
</gene>